<sequence>MTKNEAIYINKDYFEKLRNYPDYIIKFFLDSLYNQSNNSYSVFMSILFLIMGAIFSSPLNSFLTNFNAETILLKTIAPLIILVFLGTMIYNFIYLIIIEFAMNETEEIKKINLLTMYLDSKIINKD</sequence>
<organism evidence="2">
    <name type="scientific">bioreactor metagenome</name>
    <dbReference type="NCBI Taxonomy" id="1076179"/>
    <lineage>
        <taxon>unclassified sequences</taxon>
        <taxon>metagenomes</taxon>
        <taxon>ecological metagenomes</taxon>
    </lineage>
</organism>
<reference evidence="2" key="1">
    <citation type="submission" date="2019-08" db="EMBL/GenBank/DDBJ databases">
        <authorList>
            <person name="Kucharzyk K."/>
            <person name="Murdoch R.W."/>
            <person name="Higgins S."/>
            <person name="Loffler F."/>
        </authorList>
    </citation>
    <scope>NUCLEOTIDE SEQUENCE</scope>
</reference>
<proteinExistence type="predicted"/>
<dbReference type="EMBL" id="VSSQ01139840">
    <property type="protein sequence ID" value="MPN62185.1"/>
    <property type="molecule type" value="Genomic_DNA"/>
</dbReference>
<keyword evidence="1" id="KW-0472">Membrane</keyword>
<evidence type="ECO:0000256" key="1">
    <source>
        <dbReference type="SAM" id="Phobius"/>
    </source>
</evidence>
<keyword evidence="1" id="KW-0812">Transmembrane</keyword>
<gene>
    <name evidence="2" type="ORF">SDC9_209932</name>
</gene>
<feature type="transmembrane region" description="Helical" evidence="1">
    <location>
        <begin position="79"/>
        <end position="102"/>
    </location>
</feature>
<keyword evidence="1" id="KW-1133">Transmembrane helix</keyword>
<comment type="caution">
    <text evidence="2">The sequence shown here is derived from an EMBL/GenBank/DDBJ whole genome shotgun (WGS) entry which is preliminary data.</text>
</comment>
<feature type="transmembrane region" description="Helical" evidence="1">
    <location>
        <begin position="40"/>
        <end position="59"/>
    </location>
</feature>
<protein>
    <submittedName>
        <fullName evidence="2">Uncharacterized protein</fullName>
    </submittedName>
</protein>
<name>A0A645JES4_9ZZZZ</name>
<accession>A0A645JES4</accession>
<dbReference type="AlphaFoldDB" id="A0A645JES4"/>
<evidence type="ECO:0000313" key="2">
    <source>
        <dbReference type="EMBL" id="MPN62185.1"/>
    </source>
</evidence>